<evidence type="ECO:0000313" key="2">
    <source>
        <dbReference type="Proteomes" id="UP001217485"/>
    </source>
</evidence>
<organism evidence="1 2">
    <name type="scientific">Sorangium atrum</name>
    <dbReference type="NCBI Taxonomy" id="2995308"/>
    <lineage>
        <taxon>Bacteria</taxon>
        <taxon>Pseudomonadati</taxon>
        <taxon>Myxococcota</taxon>
        <taxon>Polyangia</taxon>
        <taxon>Polyangiales</taxon>
        <taxon>Polyangiaceae</taxon>
        <taxon>Sorangium</taxon>
    </lineage>
</organism>
<dbReference type="EMBL" id="JAQNDK010000005">
    <property type="protein sequence ID" value="MDC0684425.1"/>
    <property type="molecule type" value="Genomic_DNA"/>
</dbReference>
<reference evidence="1 2" key="1">
    <citation type="submission" date="2023-01" db="EMBL/GenBank/DDBJ databases">
        <title>Minimal conservation of predation-associated metabolite biosynthetic gene clusters underscores biosynthetic potential of Myxococcota including descriptions for ten novel species: Archangium lansinium sp. nov., Myxococcus landrumus sp. nov., Nannocystis bai.</title>
        <authorList>
            <person name="Ahearne A."/>
            <person name="Stevens C."/>
            <person name="Dowd S."/>
        </authorList>
    </citation>
    <scope>NUCLEOTIDE SEQUENCE [LARGE SCALE GENOMIC DNA]</scope>
    <source>
        <strain evidence="1 2">WIWO2</strain>
    </source>
</reference>
<dbReference type="RefSeq" id="WP_272102552.1">
    <property type="nucleotide sequence ID" value="NZ_JAQNDK010000005.1"/>
</dbReference>
<keyword evidence="2" id="KW-1185">Reference proteome</keyword>
<protein>
    <submittedName>
        <fullName evidence="1">Uncharacterized protein</fullName>
    </submittedName>
</protein>
<gene>
    <name evidence="1" type="ORF">POL72_42290</name>
</gene>
<evidence type="ECO:0000313" key="1">
    <source>
        <dbReference type="EMBL" id="MDC0684425.1"/>
    </source>
</evidence>
<name>A0ABT5CDE8_9BACT</name>
<comment type="caution">
    <text evidence="1">The sequence shown here is derived from an EMBL/GenBank/DDBJ whole genome shotgun (WGS) entry which is preliminary data.</text>
</comment>
<accession>A0ABT5CDE8</accession>
<dbReference type="Proteomes" id="UP001217485">
    <property type="component" value="Unassembled WGS sequence"/>
</dbReference>
<proteinExistence type="predicted"/>
<sequence length="248" mass="27355">MSMYYSHLLVPLDPSLVFKAEAMTAFLEAAMSAGFVGKNPERFVRTDPEPVGSFVFTVSRGMPKAGKYRGRNPGSWLRPDSAEELCHSLENDDNVQATIWSEFRPDRPPLLALEALQGGARFDMTQAQFDDVYYVAITCHRTQVPVSMSADRDSEDAAPGFGARMDLVDVPPVAIANYPYKAGHMEIAGIAAARSWVSITFGNYVFPPARLFEGLFSREGGLPFAVPDFTALAERCLGCDLRQTCHWC</sequence>